<dbReference type="NCBIfam" id="NF047476">
    <property type="entry name" value="LA_2168_fam"/>
    <property type="match status" value="1"/>
</dbReference>
<reference evidence="2" key="1">
    <citation type="submission" date="2017-07" db="EMBL/GenBank/DDBJ databases">
        <title>Leptospira spp. isolated from tropical soils.</title>
        <authorList>
            <person name="Thibeaux R."/>
            <person name="Iraola G."/>
            <person name="Ferres I."/>
            <person name="Bierque E."/>
            <person name="Girault D."/>
            <person name="Soupe-Gilbert M.-E."/>
            <person name="Picardeau M."/>
            <person name="Goarant C."/>
        </authorList>
    </citation>
    <scope>NUCLEOTIDE SEQUENCE [LARGE SCALE GENOMIC DNA]</scope>
    <source>
        <strain evidence="2">ATI7-C-A5</strain>
    </source>
</reference>
<dbReference type="Proteomes" id="UP000232122">
    <property type="component" value="Unassembled WGS sequence"/>
</dbReference>
<evidence type="ECO:0000313" key="1">
    <source>
        <dbReference type="EMBL" id="MDV6235042.1"/>
    </source>
</evidence>
<dbReference type="OrthoDB" id="340118at2"/>
<protein>
    <recommendedName>
        <fullName evidence="4">Porin</fullName>
    </recommendedName>
</protein>
<gene>
    <name evidence="1" type="ORF">CH379_005290</name>
    <name evidence="2" type="ORF">CH379_16340</name>
</gene>
<accession>A0A2N0B5N1</accession>
<proteinExistence type="predicted"/>
<evidence type="ECO:0000313" key="3">
    <source>
        <dbReference type="Proteomes" id="UP000232122"/>
    </source>
</evidence>
<reference evidence="1 3" key="2">
    <citation type="journal article" date="2018" name="Microb. Genom.">
        <title>Deciphering the unexplored Leptospira diversity from soils uncovers genomic evolution to virulence.</title>
        <authorList>
            <person name="Thibeaux R."/>
            <person name="Iraola G."/>
            <person name="Ferres I."/>
            <person name="Bierque E."/>
            <person name="Girault D."/>
            <person name="Soupe-Gilbert M.E."/>
            <person name="Picardeau M."/>
            <person name="Goarant C."/>
        </authorList>
    </citation>
    <scope>NUCLEOTIDE SEQUENCE [LARGE SCALE GENOMIC DNA]</scope>
    <source>
        <strain evidence="1 3">ATI7-C-A5</strain>
    </source>
</reference>
<organism evidence="2">
    <name type="scientific">Leptospira ellisii</name>
    <dbReference type="NCBI Taxonomy" id="2023197"/>
    <lineage>
        <taxon>Bacteria</taxon>
        <taxon>Pseudomonadati</taxon>
        <taxon>Spirochaetota</taxon>
        <taxon>Spirochaetia</taxon>
        <taxon>Leptospirales</taxon>
        <taxon>Leptospiraceae</taxon>
        <taxon>Leptospira</taxon>
    </lineage>
</organism>
<dbReference type="EMBL" id="NPEF01000205">
    <property type="protein sequence ID" value="PJZ91857.1"/>
    <property type="molecule type" value="Genomic_DNA"/>
</dbReference>
<dbReference type="EMBL" id="NPEF02000004">
    <property type="protein sequence ID" value="MDV6235042.1"/>
    <property type="molecule type" value="Genomic_DNA"/>
</dbReference>
<sequence length="475" mass="54045">MRTVLLSFFLFFPVCIFPVSKNSGWYDFGWMGWGLGSSEKNVDSRASDSGYSRGKETRILSSAFRFGADKTFDSDRFRWRIQADVSVSPEAEFLFFAGKNLFLETKFDRTSLFLGRKQEETRGLAFRDWIDGTEGIVVESLFGDAGKVRLDLFDFYSGYPLFEKKSFSEKILKTKRESGIDSEKGSPSVDGEDPISKYEFRNRYRGGVAYRWNSEFLDAGLRFQYLNLQNWGNFSNDLGAADSSGDRDYLTHSTVELNLKWNGLYCFLSGILARGQDKTDWNRNRNSASIPISGEAVLLSLGVSFPFWNFNLFGFLPDRDKRNSQNEILELGFIGTGSSPSPVFATAQSLDFYPSAWITDRGLEKRNTLQGGRRQSAWFGADLEYKESLYKIRLYFASYAFLTETGQNSGALTISKETFQKNYFREFCLQGSFYFPSEDPKIPFSFLKLSVGGWIGNAGSEQREIFFQIQTGAIL</sequence>
<evidence type="ECO:0000313" key="2">
    <source>
        <dbReference type="EMBL" id="PJZ91857.1"/>
    </source>
</evidence>
<keyword evidence="3" id="KW-1185">Reference proteome</keyword>
<reference evidence="1" key="3">
    <citation type="submission" date="2023-10" db="EMBL/GenBank/DDBJ databases">
        <authorList>
            <person name="Picardeau M."/>
            <person name="Thibeaux R."/>
        </authorList>
    </citation>
    <scope>NUCLEOTIDE SEQUENCE</scope>
    <source>
        <strain evidence="1">ATI7-C-A5</strain>
    </source>
</reference>
<name>A0A2N0B5N1_9LEPT</name>
<comment type="caution">
    <text evidence="2">The sequence shown here is derived from an EMBL/GenBank/DDBJ whole genome shotgun (WGS) entry which is preliminary data.</text>
</comment>
<dbReference type="RefSeq" id="WP_100765527.1">
    <property type="nucleotide sequence ID" value="NZ_NPEF02000004.1"/>
</dbReference>
<dbReference type="AlphaFoldDB" id="A0A2N0B5N1"/>
<evidence type="ECO:0008006" key="4">
    <source>
        <dbReference type="Google" id="ProtNLM"/>
    </source>
</evidence>